<dbReference type="SUPFAM" id="SSF51569">
    <property type="entry name" value="Aldolase"/>
    <property type="match status" value="1"/>
</dbReference>
<comment type="similarity">
    <text evidence="3">Belongs to the DapA family. NanA subfamily.</text>
</comment>
<dbReference type="InterPro" id="IPR002220">
    <property type="entry name" value="DapA-like"/>
</dbReference>
<dbReference type="AlphaFoldDB" id="A0A232EGK8"/>
<dbReference type="Proteomes" id="UP000215335">
    <property type="component" value="Unassembled WGS sequence"/>
</dbReference>
<dbReference type="OrthoDB" id="191315at2759"/>
<dbReference type="InterPro" id="IPR013785">
    <property type="entry name" value="Aldolase_TIM"/>
</dbReference>
<evidence type="ECO:0000256" key="3">
    <source>
        <dbReference type="ARBA" id="ARBA00006324"/>
    </source>
</evidence>
<dbReference type="GO" id="GO:0005737">
    <property type="term" value="C:cytoplasm"/>
    <property type="evidence" value="ECO:0007669"/>
    <property type="project" value="UniProtKB-SubCell"/>
</dbReference>
<comment type="catalytic activity">
    <reaction evidence="10">
        <text>aceneuramate = aldehydo-N-acetyl-D-mannosamine + pyruvate</text>
        <dbReference type="Rhea" id="RHEA:23296"/>
        <dbReference type="ChEBI" id="CHEBI:15361"/>
        <dbReference type="ChEBI" id="CHEBI:17122"/>
        <dbReference type="ChEBI" id="CHEBI:173083"/>
        <dbReference type="EC" id="4.1.3.3"/>
    </reaction>
</comment>
<comment type="subcellular location">
    <subcellularLocation>
        <location evidence="1">Cytoplasm</location>
    </subcellularLocation>
</comment>
<evidence type="ECO:0000313" key="12">
    <source>
        <dbReference type="Proteomes" id="UP000215335"/>
    </source>
</evidence>
<keyword evidence="8" id="KW-0704">Schiff base</keyword>
<comment type="pathway">
    <text evidence="2">Amino-sugar metabolism; N-acetylneuraminate degradation.</text>
</comment>
<evidence type="ECO:0000256" key="10">
    <source>
        <dbReference type="ARBA" id="ARBA00044906"/>
    </source>
</evidence>
<dbReference type="Pfam" id="PF00701">
    <property type="entry name" value="DHDPS"/>
    <property type="match status" value="1"/>
</dbReference>
<dbReference type="STRING" id="543379.A0A232EGK8"/>
<evidence type="ECO:0000256" key="7">
    <source>
        <dbReference type="ARBA" id="ARBA00023239"/>
    </source>
</evidence>
<evidence type="ECO:0000256" key="2">
    <source>
        <dbReference type="ARBA" id="ARBA00004878"/>
    </source>
</evidence>
<protein>
    <recommendedName>
        <fullName evidence="5">N-acetylneuraminate lyase</fullName>
        <ecNumber evidence="5">4.1.3.3</ecNumber>
    </recommendedName>
</protein>
<organism evidence="11 12">
    <name type="scientific">Trichomalopsis sarcophagae</name>
    <dbReference type="NCBI Taxonomy" id="543379"/>
    <lineage>
        <taxon>Eukaryota</taxon>
        <taxon>Metazoa</taxon>
        <taxon>Ecdysozoa</taxon>
        <taxon>Arthropoda</taxon>
        <taxon>Hexapoda</taxon>
        <taxon>Insecta</taxon>
        <taxon>Pterygota</taxon>
        <taxon>Neoptera</taxon>
        <taxon>Endopterygota</taxon>
        <taxon>Hymenoptera</taxon>
        <taxon>Apocrita</taxon>
        <taxon>Proctotrupomorpha</taxon>
        <taxon>Chalcidoidea</taxon>
        <taxon>Pteromalidae</taxon>
        <taxon>Pteromalinae</taxon>
        <taxon>Trichomalopsis</taxon>
    </lineage>
</organism>
<reference evidence="11 12" key="1">
    <citation type="journal article" date="2017" name="Curr. Biol.">
        <title>The Evolution of Venom by Co-option of Single-Copy Genes.</title>
        <authorList>
            <person name="Martinson E.O."/>
            <person name="Mrinalini"/>
            <person name="Kelkar Y.D."/>
            <person name="Chang C.H."/>
            <person name="Werren J.H."/>
        </authorList>
    </citation>
    <scope>NUCLEOTIDE SEQUENCE [LARGE SCALE GENOMIC DNA]</scope>
    <source>
        <strain evidence="11 12">Alberta</strain>
        <tissue evidence="11">Whole body</tissue>
    </source>
</reference>
<keyword evidence="7" id="KW-0456">Lyase</keyword>
<dbReference type="EC" id="4.1.3.3" evidence="5"/>
<dbReference type="PANTHER" id="PTHR12128:SF21">
    <property type="entry name" value="N-ACETYLNEURAMINATE LYASE"/>
    <property type="match status" value="1"/>
</dbReference>
<gene>
    <name evidence="11" type="ORF">TSAR_000072</name>
</gene>
<evidence type="ECO:0000313" key="11">
    <source>
        <dbReference type="EMBL" id="OXU17487.1"/>
    </source>
</evidence>
<dbReference type="GO" id="GO:0008747">
    <property type="term" value="F:N-acetylneuraminate lyase activity"/>
    <property type="evidence" value="ECO:0007669"/>
    <property type="project" value="UniProtKB-EC"/>
</dbReference>
<dbReference type="SMART" id="SM01130">
    <property type="entry name" value="DHDPS"/>
    <property type="match status" value="1"/>
</dbReference>
<evidence type="ECO:0000256" key="8">
    <source>
        <dbReference type="ARBA" id="ARBA00023270"/>
    </source>
</evidence>
<evidence type="ECO:0000256" key="9">
    <source>
        <dbReference type="ARBA" id="ARBA00023277"/>
    </source>
</evidence>
<sequence length="369" mass="40835">MSNPSESICVQEPSASSYTAGCIAQHCIVFFVVGITTRDSQVIRRTRRNILVNMTKIKFTYKGLIVPVFTPFNNDASQSLNLSIIPQYAKFLESKKITGVLVNGTSGEGTSLTVNERKKVAEVWAEAVKETKQHLMIQVGGTSLKDVKELAEHAENLGADSILCLPELYFKPTTVNDLVEYLARVGKSAPKTPLFYYDFPKASMVNIDMAQVFALIDGKVPTFAGIKTDLERGLHAKHVNNDFAIFLAGDMLMIGGCASGMESYIMTSLNFIPEPAFALIEYEKGNNDLHAARKSQEYINRIAKDVTRYGTWTETMKIAMNLSTNIFVGPPRAPLKLLSRQNMEAMEQSLSQAGIKTNKAAIFQMYNCN</sequence>
<keyword evidence="9" id="KW-0119">Carbohydrate metabolism</keyword>
<comment type="caution">
    <text evidence="11">The sequence shown here is derived from an EMBL/GenBank/DDBJ whole genome shotgun (WGS) entry which is preliminary data.</text>
</comment>
<name>A0A232EGK8_9HYME</name>
<keyword evidence="6" id="KW-0963">Cytoplasm</keyword>
<evidence type="ECO:0000256" key="4">
    <source>
        <dbReference type="ARBA" id="ARBA00011881"/>
    </source>
</evidence>
<dbReference type="EMBL" id="NNAY01004742">
    <property type="protein sequence ID" value="OXU17487.1"/>
    <property type="molecule type" value="Genomic_DNA"/>
</dbReference>
<comment type="subunit">
    <text evidence="4">Homotetramer.</text>
</comment>
<dbReference type="Gene3D" id="3.20.20.70">
    <property type="entry name" value="Aldolase class I"/>
    <property type="match status" value="1"/>
</dbReference>
<dbReference type="PRINTS" id="PR00146">
    <property type="entry name" value="DHPICSNTHASE"/>
</dbReference>
<accession>A0A232EGK8</accession>
<dbReference type="PANTHER" id="PTHR12128">
    <property type="entry name" value="DIHYDRODIPICOLINATE SYNTHASE"/>
    <property type="match status" value="1"/>
</dbReference>
<proteinExistence type="inferred from homology"/>
<evidence type="ECO:0000256" key="6">
    <source>
        <dbReference type="ARBA" id="ARBA00022490"/>
    </source>
</evidence>
<keyword evidence="12" id="KW-1185">Reference proteome</keyword>
<evidence type="ECO:0000256" key="1">
    <source>
        <dbReference type="ARBA" id="ARBA00004496"/>
    </source>
</evidence>
<evidence type="ECO:0000256" key="5">
    <source>
        <dbReference type="ARBA" id="ARBA00012911"/>
    </source>
</evidence>